<proteinExistence type="predicted"/>
<reference evidence="2 3" key="1">
    <citation type="submission" date="2016-10" db="EMBL/GenBank/DDBJ databases">
        <authorList>
            <person name="Varghese N."/>
            <person name="Submissions S."/>
        </authorList>
    </citation>
    <scope>NUCLEOTIDE SEQUENCE [LARGE SCALE GENOMIC DNA]</scope>
    <source>
        <strain evidence="2 3">WCC6</strain>
    </source>
</reference>
<dbReference type="InterPro" id="IPR008523">
    <property type="entry name" value="DUF805"/>
</dbReference>
<gene>
    <name evidence="2" type="ORF">SAMN05216495_10885</name>
</gene>
<keyword evidence="1" id="KW-0812">Transmembrane</keyword>
<dbReference type="PANTHER" id="PTHR34980">
    <property type="entry name" value="INNER MEMBRANE PROTEIN-RELATED-RELATED"/>
    <property type="match status" value="1"/>
</dbReference>
<keyword evidence="1" id="KW-1133">Transmembrane helix</keyword>
<evidence type="ECO:0000313" key="3">
    <source>
        <dbReference type="Proteomes" id="UP000182379"/>
    </source>
</evidence>
<protein>
    <submittedName>
        <fullName evidence="2">Uncharacterized membrane protein YhaH, DUF805 family</fullName>
    </submittedName>
</protein>
<dbReference type="RefSeq" id="WP_074706061.1">
    <property type="nucleotide sequence ID" value="NZ_DLEB01000059.1"/>
</dbReference>
<comment type="caution">
    <text evidence="2">The sequence shown here is derived from an EMBL/GenBank/DDBJ whole genome shotgun (WGS) entry which is preliminary data.</text>
</comment>
<accession>A0A1H2XDD3</accession>
<dbReference type="GO" id="GO:0005886">
    <property type="term" value="C:plasma membrane"/>
    <property type="evidence" value="ECO:0007669"/>
    <property type="project" value="TreeGrafter"/>
</dbReference>
<evidence type="ECO:0000313" key="2">
    <source>
        <dbReference type="EMBL" id="SDW90942.1"/>
    </source>
</evidence>
<dbReference type="EMBL" id="FNOP01000008">
    <property type="protein sequence ID" value="SDW90942.1"/>
    <property type="molecule type" value="Genomic_DNA"/>
</dbReference>
<name>A0A1H2XDD3_ACIFE</name>
<feature type="transmembrane region" description="Helical" evidence="1">
    <location>
        <begin position="87"/>
        <end position="109"/>
    </location>
</feature>
<dbReference type="Proteomes" id="UP000182379">
    <property type="component" value="Unassembled WGS sequence"/>
</dbReference>
<dbReference type="Pfam" id="PF05656">
    <property type="entry name" value="DUF805"/>
    <property type="match status" value="1"/>
</dbReference>
<evidence type="ECO:0000256" key="1">
    <source>
        <dbReference type="SAM" id="Phobius"/>
    </source>
</evidence>
<dbReference type="PANTHER" id="PTHR34980:SF2">
    <property type="entry name" value="INNER MEMBRANE PROTEIN YHAH-RELATED"/>
    <property type="match status" value="1"/>
</dbReference>
<feature type="transmembrane region" description="Helical" evidence="1">
    <location>
        <begin position="57"/>
        <end position="81"/>
    </location>
</feature>
<keyword evidence="1" id="KW-0472">Membrane</keyword>
<sequence>MDLNGGMVENKLENLSPYQWMEQHFFARQIPRDWPSLLALYLNFHGRLGRVELALRGALLLGGASCLTFFLMGCVFLFTLFESGVGAIALMGLWLLTYFVMFLCGLSLLARRFHDMDKSGWWVMLFCVPVVNLATYIYLMTKKGTPGANRFGGVPE</sequence>
<organism evidence="2 3">
    <name type="scientific">Acidaminococcus fermentans</name>
    <dbReference type="NCBI Taxonomy" id="905"/>
    <lineage>
        <taxon>Bacteria</taxon>
        <taxon>Bacillati</taxon>
        <taxon>Bacillota</taxon>
        <taxon>Negativicutes</taxon>
        <taxon>Acidaminococcales</taxon>
        <taxon>Acidaminococcaceae</taxon>
        <taxon>Acidaminococcus</taxon>
    </lineage>
</organism>
<dbReference type="AlphaFoldDB" id="A0A1H2XDD3"/>
<feature type="transmembrane region" description="Helical" evidence="1">
    <location>
        <begin position="121"/>
        <end position="139"/>
    </location>
</feature>